<dbReference type="GeneID" id="18245691"/>
<dbReference type="Gene3D" id="2.40.50.1040">
    <property type="match status" value="1"/>
</dbReference>
<proteinExistence type="predicted"/>
<protein>
    <recommendedName>
        <fullName evidence="4">CST complex subunit Stn1 N-terminal domain-containing protein</fullName>
    </recommendedName>
</protein>
<comment type="subcellular location">
    <subcellularLocation>
        <location evidence="1">Chromosome</location>
        <location evidence="1">Telomere</location>
    </subcellularLocation>
</comment>
<evidence type="ECO:0000256" key="3">
    <source>
        <dbReference type="ARBA" id="ARBA00022895"/>
    </source>
</evidence>
<accession>G3B1B3</accession>
<evidence type="ECO:0000259" key="4">
    <source>
        <dbReference type="Pfam" id="PF10451"/>
    </source>
</evidence>
<organism evidence="6">
    <name type="scientific">Candida tenuis (strain ATCC 10573 / BCRC 21748 / CBS 615 / JCM 9827 / NBRC 10315 / NRRL Y-1498 / VKM Y-70)</name>
    <name type="common">Yeast</name>
    <name type="synonym">Yamadazyma tenuis</name>
    <dbReference type="NCBI Taxonomy" id="590646"/>
    <lineage>
        <taxon>Eukaryota</taxon>
        <taxon>Fungi</taxon>
        <taxon>Dikarya</taxon>
        <taxon>Ascomycota</taxon>
        <taxon>Saccharomycotina</taxon>
        <taxon>Pichiomycetes</taxon>
        <taxon>Debaryomycetaceae</taxon>
        <taxon>Yamadazyma</taxon>
    </lineage>
</organism>
<dbReference type="HOGENOM" id="CLU_033445_0_0_1"/>
<dbReference type="EMBL" id="GL996515">
    <property type="protein sequence ID" value="EGV64931.1"/>
    <property type="molecule type" value="Genomic_DNA"/>
</dbReference>
<dbReference type="KEGG" id="cten:18245691"/>
<evidence type="ECO:0000256" key="1">
    <source>
        <dbReference type="ARBA" id="ARBA00004574"/>
    </source>
</evidence>
<dbReference type="Pfam" id="PF10451">
    <property type="entry name" value="Stn1"/>
    <property type="match status" value="1"/>
</dbReference>
<dbReference type="OrthoDB" id="77828at2759"/>
<evidence type="ECO:0000313" key="5">
    <source>
        <dbReference type="EMBL" id="EGV64931.1"/>
    </source>
</evidence>
<keyword evidence="3" id="KW-0779">Telomere</keyword>
<dbReference type="AlphaFoldDB" id="G3B1B3"/>
<sequence>MNIIDFASSQNHIFVRRDGISYYVPELFHLNPHFSSTCPLLIHDIHHLQDCVQIYGVRGYQMQRAGCYLMNNHPLKSIKVTGKIVGEQYKEFAESKKAFVKVTIDDFSGTDSIITTLVSQSTYINGGLTVCNSYGKEVTVTGTVRVYRNVREIQCESIICVGVNQNLLPQLNHWKSCLTLREELLANAWVFNLFGAGEDTEEVAPFLLDSRKDLFGTEDSLPIVLDSTDDESADSILALDVKEHDSVLDEPSAILHEDVVYISDSEPEEEYSNSSYFQNPTEAHLQAKELEITQVKLVSTPVITEFQITVEIIKLLISKKGETMKLLEIYQNGRIASLLYDLAISKAPLRSSKNQQDFLAIKHETFHFIRHNLQTSLGLITTTKSQTVKSHNLWKICNHIIGCLDAIRNSGGVKVFDVENYLRIFKSSYPDVIGTGMTSKHLNAIIDLLLEGEESFWRYDSRRMEWKYIH</sequence>
<keyword evidence="2" id="KW-0158">Chromosome</keyword>
<keyword evidence="6" id="KW-1185">Reference proteome</keyword>
<evidence type="ECO:0000256" key="2">
    <source>
        <dbReference type="ARBA" id="ARBA00022454"/>
    </source>
</evidence>
<gene>
    <name evidence="5" type="ORF">CANTEDRAFT_104155</name>
</gene>
<dbReference type="STRING" id="590646.G3B1B3"/>
<dbReference type="InterPro" id="IPR018856">
    <property type="entry name" value="Stn1_N"/>
</dbReference>
<reference evidence="5 6" key="1">
    <citation type="journal article" date="2011" name="Proc. Natl. Acad. Sci. U.S.A.">
        <title>Comparative genomics of xylose-fermenting fungi for enhanced biofuel production.</title>
        <authorList>
            <person name="Wohlbach D.J."/>
            <person name="Kuo A."/>
            <person name="Sato T.K."/>
            <person name="Potts K.M."/>
            <person name="Salamov A.A."/>
            <person name="LaButti K.M."/>
            <person name="Sun H."/>
            <person name="Clum A."/>
            <person name="Pangilinan J.L."/>
            <person name="Lindquist E.A."/>
            <person name="Lucas S."/>
            <person name="Lapidus A."/>
            <person name="Jin M."/>
            <person name="Gunawan C."/>
            <person name="Balan V."/>
            <person name="Dale B.E."/>
            <person name="Jeffries T.W."/>
            <person name="Zinkel R."/>
            <person name="Barry K.W."/>
            <person name="Grigoriev I.V."/>
            <person name="Gasch A.P."/>
        </authorList>
    </citation>
    <scope>NUCLEOTIDE SEQUENCE [LARGE SCALE GENOMIC DNA]</scope>
    <source>
        <strain evidence="6">ATCC 10573 / BCRC 21748 / CBS 615 / JCM 9827 / NBRC 10315 / NRRL Y-1498 / VKM Y-70</strain>
    </source>
</reference>
<feature type="domain" description="CST complex subunit Stn1 N-terminal" evidence="4">
    <location>
        <begin position="18"/>
        <end position="184"/>
    </location>
</feature>
<evidence type="ECO:0000313" key="6">
    <source>
        <dbReference type="Proteomes" id="UP000000707"/>
    </source>
</evidence>
<dbReference type="eggNOG" id="ENOG502TKZZ">
    <property type="taxonomic scope" value="Eukaryota"/>
</dbReference>
<name>G3B1B3_CANTC</name>
<dbReference type="Proteomes" id="UP000000707">
    <property type="component" value="Unassembled WGS sequence"/>
</dbReference>
<dbReference type="GO" id="GO:0000781">
    <property type="term" value="C:chromosome, telomeric region"/>
    <property type="evidence" value="ECO:0007669"/>
    <property type="project" value="UniProtKB-SubCell"/>
</dbReference>